<keyword evidence="8 20" id="KW-0472">Membrane</keyword>
<gene>
    <name evidence="21" type="ORF">DMN91_006035</name>
</gene>
<feature type="compositionally biased region" description="Low complexity" evidence="19">
    <location>
        <begin position="96"/>
        <end position="105"/>
    </location>
</feature>
<dbReference type="EMBL" id="QOIP01000006">
    <property type="protein sequence ID" value="RLU21660.1"/>
    <property type="molecule type" value="Genomic_DNA"/>
</dbReference>
<feature type="transmembrane region" description="Helical" evidence="20">
    <location>
        <begin position="263"/>
        <end position="283"/>
    </location>
</feature>
<name>A0A3L8DML2_OOCBI</name>
<feature type="transmembrane region" description="Helical" evidence="20">
    <location>
        <begin position="490"/>
        <end position="508"/>
    </location>
</feature>
<feature type="transmembrane region" description="Helical" evidence="20">
    <location>
        <begin position="520"/>
        <end position="539"/>
    </location>
</feature>
<comment type="similarity">
    <text evidence="2">Belongs to the amino acid-polyamine-organocation (APC) superfamily.</text>
</comment>
<dbReference type="GO" id="GO:0016324">
    <property type="term" value="C:apical plasma membrane"/>
    <property type="evidence" value="ECO:0007669"/>
    <property type="project" value="UniProtKB-SubCell"/>
</dbReference>
<evidence type="ECO:0000256" key="20">
    <source>
        <dbReference type="SAM" id="Phobius"/>
    </source>
</evidence>
<evidence type="ECO:0000256" key="12">
    <source>
        <dbReference type="ARBA" id="ARBA00051835"/>
    </source>
</evidence>
<keyword evidence="6 20" id="KW-0812">Transmembrane</keyword>
<dbReference type="FunFam" id="1.20.1740.10:FF:000015">
    <property type="entry name" value="B(0,+)-type amino acid transporter 1"/>
    <property type="match status" value="1"/>
</dbReference>
<evidence type="ECO:0000256" key="3">
    <source>
        <dbReference type="ARBA" id="ARBA00022448"/>
    </source>
</evidence>
<dbReference type="GO" id="GO:0015179">
    <property type="term" value="F:L-amino acid transmembrane transporter activity"/>
    <property type="evidence" value="ECO:0007669"/>
    <property type="project" value="TreeGrafter"/>
</dbReference>
<dbReference type="PANTHER" id="PTHR11785:SF512">
    <property type="entry name" value="SOBREMESA, ISOFORM B"/>
    <property type="match status" value="1"/>
</dbReference>
<evidence type="ECO:0000256" key="8">
    <source>
        <dbReference type="ARBA" id="ARBA00023136"/>
    </source>
</evidence>
<feature type="transmembrane region" description="Helical" evidence="20">
    <location>
        <begin position="551"/>
        <end position="572"/>
    </location>
</feature>
<feature type="transmembrane region" description="Helical" evidence="20">
    <location>
        <begin position="369"/>
        <end position="390"/>
    </location>
</feature>
<evidence type="ECO:0000256" key="6">
    <source>
        <dbReference type="ARBA" id="ARBA00022692"/>
    </source>
</evidence>
<keyword evidence="4" id="KW-1003">Cell membrane</keyword>
<comment type="caution">
    <text evidence="21">The sequence shown here is derived from an EMBL/GenBank/DDBJ whole genome shotgun (WGS) entry which is preliminary data.</text>
</comment>
<dbReference type="Pfam" id="PF13520">
    <property type="entry name" value="AA_permease_2"/>
    <property type="match status" value="1"/>
</dbReference>
<comment type="catalytic activity">
    <reaction evidence="14">
        <text>L-leucine(out) + L-arginine(in) = L-leucine(in) + L-arginine(out)</text>
        <dbReference type="Rhea" id="RHEA:71059"/>
        <dbReference type="ChEBI" id="CHEBI:32682"/>
        <dbReference type="ChEBI" id="CHEBI:57427"/>
    </reaction>
    <physiologicalReaction direction="left-to-right" evidence="14">
        <dbReference type="Rhea" id="RHEA:71060"/>
    </physiologicalReaction>
</comment>
<feature type="transmembrane region" description="Helical" evidence="20">
    <location>
        <begin position="289"/>
        <end position="310"/>
    </location>
</feature>
<evidence type="ECO:0000313" key="21">
    <source>
        <dbReference type="EMBL" id="RLU21660.1"/>
    </source>
</evidence>
<feature type="transmembrane region" description="Helical" evidence="20">
    <location>
        <begin position="140"/>
        <end position="160"/>
    </location>
</feature>
<keyword evidence="3" id="KW-0813">Transport</keyword>
<proteinExistence type="inferred from homology"/>
<evidence type="ECO:0000256" key="16">
    <source>
        <dbReference type="ARBA" id="ARBA00079910"/>
    </source>
</evidence>
<keyword evidence="5" id="KW-0597">Phosphoprotein</keyword>
<comment type="catalytic activity">
    <reaction evidence="12">
        <text>L-histidine(out) + L-arginine(in) = L-histidine(in) + L-arginine(out)</text>
        <dbReference type="Rhea" id="RHEA:71063"/>
        <dbReference type="ChEBI" id="CHEBI:32682"/>
        <dbReference type="ChEBI" id="CHEBI:57595"/>
    </reaction>
    <physiologicalReaction direction="left-to-right" evidence="12">
        <dbReference type="Rhea" id="RHEA:71064"/>
    </physiologicalReaction>
</comment>
<dbReference type="PANTHER" id="PTHR11785">
    <property type="entry name" value="AMINO ACID TRANSPORTER"/>
    <property type="match status" value="1"/>
</dbReference>
<evidence type="ECO:0000256" key="4">
    <source>
        <dbReference type="ARBA" id="ARBA00022475"/>
    </source>
</evidence>
<dbReference type="OrthoDB" id="5982228at2759"/>
<evidence type="ECO:0000256" key="2">
    <source>
        <dbReference type="ARBA" id="ARBA00009523"/>
    </source>
</evidence>
<comment type="subcellular location">
    <subcellularLocation>
        <location evidence="1">Apical cell membrane</location>
        <topology evidence="1">Multi-pass membrane protein</topology>
    </subcellularLocation>
</comment>
<evidence type="ECO:0000313" key="22">
    <source>
        <dbReference type="Proteomes" id="UP000279307"/>
    </source>
</evidence>
<dbReference type="Proteomes" id="UP000279307">
    <property type="component" value="Chromosome 6"/>
</dbReference>
<feature type="transmembrane region" description="Helical" evidence="20">
    <location>
        <begin position="465"/>
        <end position="484"/>
    </location>
</feature>
<evidence type="ECO:0000256" key="17">
    <source>
        <dbReference type="ARBA" id="ARBA00083296"/>
    </source>
</evidence>
<comment type="catalytic activity">
    <reaction evidence="10">
        <text>L-lysine(out) + L-arginine(in) = L-lysine(in) + L-arginine(out)</text>
        <dbReference type="Rhea" id="RHEA:70827"/>
        <dbReference type="ChEBI" id="CHEBI:32551"/>
        <dbReference type="ChEBI" id="CHEBI:32682"/>
    </reaction>
    <physiologicalReaction direction="left-to-right" evidence="10">
        <dbReference type="Rhea" id="RHEA:70828"/>
    </physiologicalReaction>
</comment>
<comment type="catalytic activity">
    <reaction evidence="11">
        <text>L-cystine(out) + L-arginine(in) = L-cystine(in) + L-arginine(out)</text>
        <dbReference type="Rhea" id="RHEA:71075"/>
        <dbReference type="ChEBI" id="CHEBI:32682"/>
        <dbReference type="ChEBI" id="CHEBI:35491"/>
    </reaction>
    <physiologicalReaction direction="left-to-right" evidence="11">
        <dbReference type="Rhea" id="RHEA:71076"/>
    </physiologicalReaction>
</comment>
<accession>A0A3L8DML2</accession>
<evidence type="ECO:0000256" key="10">
    <source>
        <dbReference type="ARBA" id="ARBA00051323"/>
    </source>
</evidence>
<keyword evidence="9" id="KW-1015">Disulfide bond</keyword>
<evidence type="ECO:0000256" key="18">
    <source>
        <dbReference type="ARBA" id="ARBA00093193"/>
    </source>
</evidence>
<organism evidence="21 22">
    <name type="scientific">Ooceraea biroi</name>
    <name type="common">Clonal raider ant</name>
    <name type="synonym">Cerapachys biroi</name>
    <dbReference type="NCBI Taxonomy" id="2015173"/>
    <lineage>
        <taxon>Eukaryota</taxon>
        <taxon>Metazoa</taxon>
        <taxon>Ecdysozoa</taxon>
        <taxon>Arthropoda</taxon>
        <taxon>Hexapoda</taxon>
        <taxon>Insecta</taxon>
        <taxon>Pterygota</taxon>
        <taxon>Neoptera</taxon>
        <taxon>Endopterygota</taxon>
        <taxon>Hymenoptera</taxon>
        <taxon>Apocrita</taxon>
        <taxon>Aculeata</taxon>
        <taxon>Formicoidea</taxon>
        <taxon>Formicidae</taxon>
        <taxon>Dorylinae</taxon>
        <taxon>Ooceraea</taxon>
    </lineage>
</organism>
<evidence type="ECO:0000256" key="15">
    <source>
        <dbReference type="ARBA" id="ARBA00074336"/>
    </source>
</evidence>
<evidence type="ECO:0000256" key="13">
    <source>
        <dbReference type="ARBA" id="ARBA00052179"/>
    </source>
</evidence>
<evidence type="ECO:0000256" key="14">
    <source>
        <dbReference type="ARBA" id="ARBA00052732"/>
    </source>
</evidence>
<dbReference type="Gene3D" id="1.20.1740.10">
    <property type="entry name" value="Amino acid/polyamine transporter I"/>
    <property type="match status" value="1"/>
</dbReference>
<comment type="catalytic activity">
    <reaction evidence="18">
        <text>L-phenylalanine(out) + L-arginine(in) = L-phenylalanine(in) + L-arginine(out)</text>
        <dbReference type="Rhea" id="RHEA:71067"/>
        <dbReference type="ChEBI" id="CHEBI:32682"/>
        <dbReference type="ChEBI" id="CHEBI:58095"/>
    </reaction>
    <physiologicalReaction direction="left-to-right" evidence="18">
        <dbReference type="Rhea" id="RHEA:71068"/>
    </physiologicalReaction>
</comment>
<feature type="transmembrane region" description="Helical" evidence="20">
    <location>
        <begin position="410"/>
        <end position="437"/>
    </location>
</feature>
<keyword evidence="7 20" id="KW-1133">Transmembrane helix</keyword>
<evidence type="ECO:0000256" key="9">
    <source>
        <dbReference type="ARBA" id="ARBA00023157"/>
    </source>
</evidence>
<evidence type="ECO:0000256" key="19">
    <source>
        <dbReference type="SAM" id="MobiDB-lite"/>
    </source>
</evidence>
<sequence>MRYEPVSFLVAHPLSSNYLHSSVYSIATPATVGHDPQTSNGGQLQLQQQQLQSAGWLGGGAGDTGGGLVCRSSSGKSINGSNNGKPSLQHPQQRHQQQQQQQQQGQSGGVGDDEDGGGGSGGLEGTDAEANDPIHLKRRVGLVSGVALIVGTMIGSGIFVSPSGLLLRTGSVGVSFVVWTACGLLSLCGALAYAELGTMNTSSGAEYAYFMDAFGAPPAFLFSWVSTLVLKPSQMAIICLSFAQYTVEAFTVDCDPPDEVVKLVGLLAIVLILLINCYSVNLATGVQNAFTAAKLMAILVVIVGGSYKLIQGNTQHLQTAFDTIDGSTINIGRLATAFYTGLWAYDGWNNLNYVTEEIKNPSKNLPRSIMIGIPLVTLCYALINVSYLAVMSPSEMIESEAVAVTFGNRILGVMAWLMPLSVAISTFGSANGTLFAAGRLCFAASRKGHLLDCLSYVHVRRFTPAPGLIFHSLVAGAMVISGNIDSLIDFFSFTAWIFYGGAMLALLVMRRTRPNHPRPYKCPLVIPVLVLVISAYLIVAPIIDKPQIEYLYAAGFIGAGMLVYLPFVKFGYVPKFMGYRILAGKGWMSYIENLISIKVQV</sequence>
<feature type="compositionally biased region" description="Low complexity" evidence="19">
    <location>
        <begin position="72"/>
        <end position="87"/>
    </location>
</feature>
<evidence type="ECO:0000256" key="11">
    <source>
        <dbReference type="ARBA" id="ARBA00051814"/>
    </source>
</evidence>
<evidence type="ECO:0000256" key="7">
    <source>
        <dbReference type="ARBA" id="ARBA00022989"/>
    </source>
</evidence>
<feature type="region of interest" description="Disordered" evidence="19">
    <location>
        <begin position="67"/>
        <end position="130"/>
    </location>
</feature>
<feature type="transmembrane region" description="Helical" evidence="20">
    <location>
        <begin position="172"/>
        <end position="194"/>
    </location>
</feature>
<dbReference type="InterPro" id="IPR050598">
    <property type="entry name" value="AminoAcid_Transporter"/>
</dbReference>
<evidence type="ECO:0000256" key="5">
    <source>
        <dbReference type="ARBA" id="ARBA00022553"/>
    </source>
</evidence>
<comment type="catalytic activity">
    <reaction evidence="13">
        <text>L-cysteine(out) + L-arginine(in) = L-cysteine(in) + L-arginine(out)</text>
        <dbReference type="Rhea" id="RHEA:71071"/>
        <dbReference type="ChEBI" id="CHEBI:32682"/>
        <dbReference type="ChEBI" id="CHEBI:35235"/>
    </reaction>
    <physiologicalReaction direction="left-to-right" evidence="13">
        <dbReference type="Rhea" id="RHEA:71072"/>
    </physiologicalReaction>
</comment>
<evidence type="ECO:0000256" key="1">
    <source>
        <dbReference type="ARBA" id="ARBA00004424"/>
    </source>
</evidence>
<dbReference type="AlphaFoldDB" id="A0A3L8DML2"/>
<dbReference type="InterPro" id="IPR002293">
    <property type="entry name" value="AA/rel_permease1"/>
</dbReference>
<protein>
    <recommendedName>
        <fullName evidence="15">b(0,+)-type amino acid transporter 1</fullName>
    </recommendedName>
    <alternativeName>
        <fullName evidence="16">Glycoprotein-associated amino acid transporter b0,+AT1</fullName>
    </alternativeName>
    <alternativeName>
        <fullName evidence="17">Solute carrier family 7 member 9</fullName>
    </alternativeName>
</protein>
<reference evidence="21 22" key="1">
    <citation type="journal article" date="2018" name="Genome Res.">
        <title>The genomic architecture and molecular evolution of ant odorant receptors.</title>
        <authorList>
            <person name="McKenzie S.K."/>
            <person name="Kronauer D.J.C."/>
        </authorList>
    </citation>
    <scope>NUCLEOTIDE SEQUENCE [LARGE SCALE GENOMIC DNA]</scope>
    <source>
        <strain evidence="21">Clonal line C1</strain>
    </source>
</reference>